<protein>
    <submittedName>
        <fullName evidence="2">Uncharacterized protein</fullName>
    </submittedName>
</protein>
<evidence type="ECO:0000256" key="1">
    <source>
        <dbReference type="SAM" id="MobiDB-lite"/>
    </source>
</evidence>
<keyword evidence="3" id="KW-1185">Reference proteome</keyword>
<dbReference type="AlphaFoldDB" id="A0A7W9S6R8"/>
<organism evidence="2 3">
    <name type="scientific">Aquamicrobium lusatiense</name>
    <dbReference type="NCBI Taxonomy" id="89772"/>
    <lineage>
        <taxon>Bacteria</taxon>
        <taxon>Pseudomonadati</taxon>
        <taxon>Pseudomonadota</taxon>
        <taxon>Alphaproteobacteria</taxon>
        <taxon>Hyphomicrobiales</taxon>
        <taxon>Phyllobacteriaceae</taxon>
        <taxon>Aquamicrobium</taxon>
    </lineage>
</organism>
<evidence type="ECO:0000313" key="3">
    <source>
        <dbReference type="Proteomes" id="UP000533306"/>
    </source>
</evidence>
<accession>A0A7W9S6R8</accession>
<dbReference type="EMBL" id="JACHEU010000005">
    <property type="protein sequence ID" value="MBB6014369.1"/>
    <property type="molecule type" value="Genomic_DNA"/>
</dbReference>
<sequence length="61" mass="6663">MTNLGRRFRSWQQRPAPPVVPPAAPQLHGTDNLPAYAYSLGKHAFFGVTSAETLPYKAPLA</sequence>
<comment type="caution">
    <text evidence="2">The sequence shown here is derived from an EMBL/GenBank/DDBJ whole genome shotgun (WGS) entry which is preliminary data.</text>
</comment>
<feature type="region of interest" description="Disordered" evidence="1">
    <location>
        <begin position="1"/>
        <end position="27"/>
    </location>
</feature>
<gene>
    <name evidence="2" type="ORF">HNR59_003763</name>
</gene>
<name>A0A7W9S6R8_9HYPH</name>
<evidence type="ECO:0000313" key="2">
    <source>
        <dbReference type="EMBL" id="MBB6014369.1"/>
    </source>
</evidence>
<reference evidence="2 3" key="1">
    <citation type="submission" date="2020-08" db="EMBL/GenBank/DDBJ databases">
        <title>Genomic Encyclopedia of Type Strains, Phase IV (KMG-IV): sequencing the most valuable type-strain genomes for metagenomic binning, comparative biology and taxonomic classification.</title>
        <authorList>
            <person name="Goeker M."/>
        </authorList>
    </citation>
    <scope>NUCLEOTIDE SEQUENCE [LARGE SCALE GENOMIC DNA]</scope>
    <source>
        <strain evidence="2 3">DSM 11099</strain>
    </source>
</reference>
<proteinExistence type="predicted"/>
<dbReference type="Proteomes" id="UP000533306">
    <property type="component" value="Unassembled WGS sequence"/>
</dbReference>
<feature type="compositionally biased region" description="Pro residues" evidence="1">
    <location>
        <begin position="15"/>
        <end position="24"/>
    </location>
</feature>